<comment type="caution">
    <text evidence="15">The sequence shown here is derived from an EMBL/GenBank/DDBJ whole genome shotgun (WGS) entry which is preliminary data.</text>
</comment>
<gene>
    <name evidence="15" type="ORF">PhCBS80983_g03531</name>
</gene>
<dbReference type="Pfam" id="PF00085">
    <property type="entry name" value="Thioredoxin"/>
    <property type="match status" value="1"/>
</dbReference>
<name>A0A507E259_9FUNG</name>
<dbReference type="EMBL" id="QEAQ01000046">
    <property type="protein sequence ID" value="TPX57861.1"/>
    <property type="molecule type" value="Genomic_DNA"/>
</dbReference>
<evidence type="ECO:0000256" key="2">
    <source>
        <dbReference type="ARBA" id="ARBA00022448"/>
    </source>
</evidence>
<organism evidence="15 16">
    <name type="scientific">Powellomyces hirtus</name>
    <dbReference type="NCBI Taxonomy" id="109895"/>
    <lineage>
        <taxon>Eukaryota</taxon>
        <taxon>Fungi</taxon>
        <taxon>Fungi incertae sedis</taxon>
        <taxon>Chytridiomycota</taxon>
        <taxon>Chytridiomycota incertae sedis</taxon>
        <taxon>Chytridiomycetes</taxon>
        <taxon>Spizellomycetales</taxon>
        <taxon>Powellomycetaceae</taxon>
        <taxon>Powellomyces</taxon>
    </lineage>
</organism>
<evidence type="ECO:0000256" key="5">
    <source>
        <dbReference type="ARBA" id="ARBA00022729"/>
    </source>
</evidence>
<keyword evidence="11" id="KW-0676">Redox-active center</keyword>
<keyword evidence="4 12" id="KW-0812">Transmembrane</keyword>
<evidence type="ECO:0000256" key="6">
    <source>
        <dbReference type="ARBA" id="ARBA00022824"/>
    </source>
</evidence>
<dbReference type="InterPro" id="IPR017937">
    <property type="entry name" value="Thioredoxin_CS"/>
</dbReference>
<dbReference type="Gene3D" id="3.40.30.10">
    <property type="entry name" value="Glutaredoxin"/>
    <property type="match status" value="1"/>
</dbReference>
<evidence type="ECO:0000259" key="14">
    <source>
        <dbReference type="PROSITE" id="PS51352"/>
    </source>
</evidence>
<dbReference type="InterPro" id="IPR052454">
    <property type="entry name" value="TMX_domain-containing"/>
</dbReference>
<keyword evidence="6" id="KW-0256">Endoplasmic reticulum</keyword>
<evidence type="ECO:0000313" key="15">
    <source>
        <dbReference type="EMBL" id="TPX57861.1"/>
    </source>
</evidence>
<feature type="transmembrane region" description="Helical" evidence="12">
    <location>
        <begin position="171"/>
        <end position="190"/>
    </location>
</feature>
<reference evidence="15 16" key="1">
    <citation type="journal article" date="2019" name="Sci. Rep.">
        <title>Comparative genomics of chytrid fungi reveal insights into the obligate biotrophic and pathogenic lifestyle of Synchytrium endobioticum.</title>
        <authorList>
            <person name="van de Vossenberg B.T.L.H."/>
            <person name="Warris S."/>
            <person name="Nguyen H.D.T."/>
            <person name="van Gent-Pelzer M.P.E."/>
            <person name="Joly D.L."/>
            <person name="van de Geest H.C."/>
            <person name="Bonants P.J.M."/>
            <person name="Smith D.S."/>
            <person name="Levesque C.A."/>
            <person name="van der Lee T.A.J."/>
        </authorList>
    </citation>
    <scope>NUCLEOTIDE SEQUENCE [LARGE SCALE GENOMIC DNA]</scope>
    <source>
        <strain evidence="15 16">CBS 809.83</strain>
    </source>
</reference>
<keyword evidence="16" id="KW-1185">Reference proteome</keyword>
<evidence type="ECO:0000256" key="3">
    <source>
        <dbReference type="ARBA" id="ARBA00022553"/>
    </source>
</evidence>
<keyword evidence="2" id="KW-0813">Transport</keyword>
<dbReference type="STRING" id="109895.A0A507E259"/>
<evidence type="ECO:0000313" key="16">
    <source>
        <dbReference type="Proteomes" id="UP000318582"/>
    </source>
</evidence>
<feature type="chain" id="PRO_5021186156" description="Thioredoxin domain-containing protein" evidence="13">
    <location>
        <begin position="19"/>
        <end position="211"/>
    </location>
</feature>
<keyword evidence="7" id="KW-0249">Electron transport</keyword>
<dbReference type="CDD" id="cd02961">
    <property type="entry name" value="PDI_a_family"/>
    <property type="match status" value="1"/>
</dbReference>
<evidence type="ECO:0000256" key="7">
    <source>
        <dbReference type="ARBA" id="ARBA00022982"/>
    </source>
</evidence>
<keyword evidence="3" id="KW-0597">Phosphoprotein</keyword>
<sequence length="211" mass="23168">MVKVVVLLLLALFASVSAITAAQPSRVVELTDENFDGLVGTGQWVVEFYATWCGACKKFAPEYENLARAVHNDLPQVRIGKVDIDKNSGLASRFMVTRLPTLYHVDEKTVRNFEVGRSASTIYDYLTEEKWRKVDPWSDVTSPFSLGPRVLGQVGMFGQQLSSLGKTFMELPSWAIGAIGLGTLLVMGALGRFMAPTLPAAPTKPESKKKK</sequence>
<evidence type="ECO:0000256" key="9">
    <source>
        <dbReference type="ARBA" id="ARBA00023136"/>
    </source>
</evidence>
<dbReference type="SUPFAM" id="SSF52833">
    <property type="entry name" value="Thioredoxin-like"/>
    <property type="match status" value="1"/>
</dbReference>
<feature type="domain" description="Thioredoxin" evidence="14">
    <location>
        <begin position="7"/>
        <end position="131"/>
    </location>
</feature>
<dbReference type="InterPro" id="IPR013766">
    <property type="entry name" value="Thioredoxin_domain"/>
</dbReference>
<accession>A0A507E259</accession>
<comment type="subcellular location">
    <subcellularLocation>
        <location evidence="1">Endoplasmic reticulum membrane</location>
        <topology evidence="1">Single-pass type I membrane protein</topology>
    </subcellularLocation>
</comment>
<evidence type="ECO:0000256" key="4">
    <source>
        <dbReference type="ARBA" id="ARBA00022692"/>
    </source>
</evidence>
<evidence type="ECO:0000256" key="8">
    <source>
        <dbReference type="ARBA" id="ARBA00022989"/>
    </source>
</evidence>
<dbReference type="PANTHER" id="PTHR46107:SF3">
    <property type="entry name" value="THIOREDOXIN DOMAIN-CONTAINING PROTEIN"/>
    <property type="match status" value="1"/>
</dbReference>
<dbReference type="PANTHER" id="PTHR46107">
    <property type="entry name" value="DUMPY: SHORTER THAN WILD-TYPE"/>
    <property type="match status" value="1"/>
</dbReference>
<proteinExistence type="predicted"/>
<keyword evidence="10" id="KW-1015">Disulfide bond</keyword>
<evidence type="ECO:0000256" key="1">
    <source>
        <dbReference type="ARBA" id="ARBA00004115"/>
    </source>
</evidence>
<evidence type="ECO:0000256" key="11">
    <source>
        <dbReference type="ARBA" id="ARBA00023284"/>
    </source>
</evidence>
<keyword evidence="5 13" id="KW-0732">Signal</keyword>
<dbReference type="PROSITE" id="PS00194">
    <property type="entry name" value="THIOREDOXIN_1"/>
    <property type="match status" value="1"/>
</dbReference>
<feature type="signal peptide" evidence="13">
    <location>
        <begin position="1"/>
        <end position="18"/>
    </location>
</feature>
<keyword evidence="9 12" id="KW-0472">Membrane</keyword>
<protein>
    <recommendedName>
        <fullName evidence="14">Thioredoxin domain-containing protein</fullName>
    </recommendedName>
</protein>
<dbReference type="InterPro" id="IPR036249">
    <property type="entry name" value="Thioredoxin-like_sf"/>
</dbReference>
<evidence type="ECO:0000256" key="13">
    <source>
        <dbReference type="SAM" id="SignalP"/>
    </source>
</evidence>
<evidence type="ECO:0000256" key="12">
    <source>
        <dbReference type="SAM" id="Phobius"/>
    </source>
</evidence>
<dbReference type="GO" id="GO:0005789">
    <property type="term" value="C:endoplasmic reticulum membrane"/>
    <property type="evidence" value="ECO:0007669"/>
    <property type="project" value="UniProtKB-SubCell"/>
</dbReference>
<keyword evidence="8 12" id="KW-1133">Transmembrane helix</keyword>
<dbReference type="PROSITE" id="PS51352">
    <property type="entry name" value="THIOREDOXIN_2"/>
    <property type="match status" value="1"/>
</dbReference>
<dbReference type="Proteomes" id="UP000318582">
    <property type="component" value="Unassembled WGS sequence"/>
</dbReference>
<dbReference type="AlphaFoldDB" id="A0A507E259"/>
<dbReference type="GO" id="GO:0015036">
    <property type="term" value="F:disulfide oxidoreductase activity"/>
    <property type="evidence" value="ECO:0007669"/>
    <property type="project" value="TreeGrafter"/>
</dbReference>
<evidence type="ECO:0000256" key="10">
    <source>
        <dbReference type="ARBA" id="ARBA00023157"/>
    </source>
</evidence>